<dbReference type="Proteomes" id="UP000297385">
    <property type="component" value="Unassembled WGS sequence"/>
</dbReference>
<dbReference type="PROSITE" id="PS51782">
    <property type="entry name" value="LYSM"/>
    <property type="match status" value="1"/>
</dbReference>
<evidence type="ECO:0000256" key="1">
    <source>
        <dbReference type="SAM" id="SignalP"/>
    </source>
</evidence>
<protein>
    <submittedName>
        <fullName evidence="3">LysM peptidoglycan-binding domain-containing protein</fullName>
    </submittedName>
</protein>
<dbReference type="SMART" id="SM00257">
    <property type="entry name" value="LysM"/>
    <property type="match status" value="1"/>
</dbReference>
<dbReference type="CDD" id="cd00118">
    <property type="entry name" value="LysM"/>
    <property type="match status" value="1"/>
</dbReference>
<dbReference type="GeneID" id="97308726"/>
<sequence>MGKRFDRTMMASLAGVWVALAVGGCANVGQQGAQTGAAAAPASSVPVASAPASDVTAAAPPGISAEQSALLRKSPPLVYRVKRGDSLARIAQHHHCSVKQLLTWNGLKASSRLKLGQVLHVASPETVRAVDAANAAAKAAAASTPVAARQAAASAAGAAQSPSQGAQVVQAAQAVQSAQSAQSPALSAAEAREVAHQTARHANAVALAWPAGGRVVEGFQPGETRGIEIGGKPGDPVRAAADGKVMYAGTGLNSYGSLIIVQHNKDFLTAYSHNRKLLVKTGDIVAQGQQIAEMGDENNSRVSVGFELRRDGKPIDPMPYLPQGRG</sequence>
<organism evidence="3 4">
    <name type="scientific">Paraburkholderia dipogonis</name>
    <dbReference type="NCBI Taxonomy" id="1211383"/>
    <lineage>
        <taxon>Bacteria</taxon>
        <taxon>Pseudomonadati</taxon>
        <taxon>Pseudomonadota</taxon>
        <taxon>Betaproteobacteria</taxon>
        <taxon>Burkholderiales</taxon>
        <taxon>Burkholderiaceae</taxon>
        <taxon>Paraburkholderia</taxon>
    </lineage>
</organism>
<evidence type="ECO:0000313" key="3">
    <source>
        <dbReference type="EMBL" id="TFE41702.1"/>
    </source>
</evidence>
<accession>A0A4Y8MWD5</accession>
<feature type="chain" id="PRO_5021403016" evidence="1">
    <location>
        <begin position="22"/>
        <end position="326"/>
    </location>
</feature>
<dbReference type="EMBL" id="SNVI01000002">
    <property type="protein sequence ID" value="TFE41702.1"/>
    <property type="molecule type" value="Genomic_DNA"/>
</dbReference>
<name>A0A4Y8MWD5_9BURK</name>
<dbReference type="InterPro" id="IPR016047">
    <property type="entry name" value="M23ase_b-sheet_dom"/>
</dbReference>
<dbReference type="Pfam" id="PF01551">
    <property type="entry name" value="Peptidase_M23"/>
    <property type="match status" value="1"/>
</dbReference>
<evidence type="ECO:0000259" key="2">
    <source>
        <dbReference type="PROSITE" id="PS51782"/>
    </source>
</evidence>
<dbReference type="InterPro" id="IPR011055">
    <property type="entry name" value="Dup_hybrid_motif"/>
</dbReference>
<dbReference type="Gene3D" id="3.10.350.10">
    <property type="entry name" value="LysM domain"/>
    <property type="match status" value="1"/>
</dbReference>
<dbReference type="RefSeq" id="WP_134464965.1">
    <property type="nucleotide sequence ID" value="NZ_JBHMFL010000081.1"/>
</dbReference>
<reference evidence="3 4" key="1">
    <citation type="submission" date="2019-03" db="EMBL/GenBank/DDBJ databases">
        <title>Complete Genome Sequence of Paraburkholderia dipogonis ICMP 19430T, a Nitrogen-fixing Symbiont of the South African Invasive Legume Dipogon lignosus in New Zealand.</title>
        <authorList>
            <person name="De Meyer S.E."/>
        </authorList>
    </citation>
    <scope>NUCLEOTIDE SEQUENCE [LARGE SCALE GENOMIC DNA]</scope>
    <source>
        <strain evidence="3 4">ICMP 19430</strain>
    </source>
</reference>
<feature type="signal peptide" evidence="1">
    <location>
        <begin position="1"/>
        <end position="21"/>
    </location>
</feature>
<feature type="domain" description="LysM" evidence="2">
    <location>
        <begin position="77"/>
        <end position="121"/>
    </location>
</feature>
<dbReference type="InterPro" id="IPR036779">
    <property type="entry name" value="LysM_dom_sf"/>
</dbReference>
<dbReference type="PANTHER" id="PTHR21666:SF270">
    <property type="entry name" value="MUREIN HYDROLASE ACTIVATOR ENVC"/>
    <property type="match status" value="1"/>
</dbReference>
<evidence type="ECO:0000313" key="4">
    <source>
        <dbReference type="Proteomes" id="UP000297385"/>
    </source>
</evidence>
<dbReference type="AlphaFoldDB" id="A0A4Y8MWD5"/>
<dbReference type="PANTHER" id="PTHR21666">
    <property type="entry name" value="PEPTIDASE-RELATED"/>
    <property type="match status" value="1"/>
</dbReference>
<dbReference type="SUPFAM" id="SSF51261">
    <property type="entry name" value="Duplicated hybrid motif"/>
    <property type="match status" value="1"/>
</dbReference>
<dbReference type="GO" id="GO:0004222">
    <property type="term" value="F:metalloendopeptidase activity"/>
    <property type="evidence" value="ECO:0007669"/>
    <property type="project" value="TreeGrafter"/>
</dbReference>
<dbReference type="Pfam" id="PF01476">
    <property type="entry name" value="LysM"/>
    <property type="match status" value="1"/>
</dbReference>
<comment type="caution">
    <text evidence="3">The sequence shown here is derived from an EMBL/GenBank/DDBJ whole genome shotgun (WGS) entry which is preliminary data.</text>
</comment>
<keyword evidence="1" id="KW-0732">Signal</keyword>
<gene>
    <name evidence="3" type="ORF">E2553_34185</name>
</gene>
<dbReference type="PROSITE" id="PS51257">
    <property type="entry name" value="PROKAR_LIPOPROTEIN"/>
    <property type="match status" value="1"/>
</dbReference>
<dbReference type="InterPro" id="IPR018392">
    <property type="entry name" value="LysM"/>
</dbReference>
<dbReference type="InterPro" id="IPR050570">
    <property type="entry name" value="Cell_wall_metabolism_enzyme"/>
</dbReference>
<dbReference type="CDD" id="cd12797">
    <property type="entry name" value="M23_peptidase"/>
    <property type="match status" value="1"/>
</dbReference>
<proteinExistence type="predicted"/>
<dbReference type="Gene3D" id="2.70.70.10">
    <property type="entry name" value="Glucose Permease (Domain IIA)"/>
    <property type="match status" value="1"/>
</dbReference>